<evidence type="ECO:0000256" key="1">
    <source>
        <dbReference type="ARBA" id="ARBA00007365"/>
    </source>
</evidence>
<dbReference type="PANTHER" id="PTHR45625">
    <property type="entry name" value="PEPTIDYL-PROLYL CIS-TRANS ISOMERASE-RELATED"/>
    <property type="match status" value="1"/>
</dbReference>
<protein>
    <recommendedName>
        <fullName evidence="4">Peptidyl-prolyl cis-trans isomerase</fullName>
        <shortName evidence="4">PPIase</shortName>
        <ecNumber evidence="4">5.2.1.8</ecNumber>
    </recommendedName>
</protein>
<organism evidence="6 7">
    <name type="scientific">Thermoflexibacter ruber</name>
    <dbReference type="NCBI Taxonomy" id="1003"/>
    <lineage>
        <taxon>Bacteria</taxon>
        <taxon>Pseudomonadati</taxon>
        <taxon>Bacteroidota</taxon>
        <taxon>Cytophagia</taxon>
        <taxon>Cytophagales</taxon>
        <taxon>Thermoflexibacteraceae</taxon>
        <taxon>Thermoflexibacter</taxon>
    </lineage>
</organism>
<comment type="catalytic activity">
    <reaction evidence="4">
        <text>[protein]-peptidylproline (omega=180) = [protein]-peptidylproline (omega=0)</text>
        <dbReference type="Rhea" id="RHEA:16237"/>
        <dbReference type="Rhea" id="RHEA-COMP:10747"/>
        <dbReference type="Rhea" id="RHEA-COMP:10748"/>
        <dbReference type="ChEBI" id="CHEBI:83833"/>
        <dbReference type="ChEBI" id="CHEBI:83834"/>
        <dbReference type="EC" id="5.2.1.8"/>
    </reaction>
</comment>
<dbReference type="OrthoDB" id="9807797at2"/>
<evidence type="ECO:0000256" key="2">
    <source>
        <dbReference type="ARBA" id="ARBA00023110"/>
    </source>
</evidence>
<dbReference type="Pfam" id="PF00160">
    <property type="entry name" value="Pro_isomerase"/>
    <property type="match status" value="1"/>
</dbReference>
<dbReference type="Gene3D" id="2.40.100.10">
    <property type="entry name" value="Cyclophilin-like"/>
    <property type="match status" value="1"/>
</dbReference>
<evidence type="ECO:0000313" key="6">
    <source>
        <dbReference type="EMBL" id="SFF01897.1"/>
    </source>
</evidence>
<dbReference type="InterPro" id="IPR044666">
    <property type="entry name" value="Cyclophilin_A-like"/>
</dbReference>
<dbReference type="CDD" id="cd00317">
    <property type="entry name" value="cyclophilin"/>
    <property type="match status" value="1"/>
</dbReference>
<reference evidence="6 7" key="1">
    <citation type="submission" date="2016-10" db="EMBL/GenBank/DDBJ databases">
        <authorList>
            <person name="de Groot N.N."/>
        </authorList>
    </citation>
    <scope>NUCLEOTIDE SEQUENCE [LARGE SCALE GENOMIC DNA]</scope>
    <source>
        <strain>GEY</strain>
        <strain evidence="7">DSM 9560</strain>
    </source>
</reference>
<dbReference type="PROSITE" id="PS50072">
    <property type="entry name" value="CSA_PPIASE_2"/>
    <property type="match status" value="1"/>
</dbReference>
<keyword evidence="2 4" id="KW-0697">Rotamase</keyword>
<accession>A0A1I2FAU9</accession>
<dbReference type="InterPro" id="IPR020892">
    <property type="entry name" value="Cyclophilin-type_PPIase_CS"/>
</dbReference>
<dbReference type="RefSeq" id="WP_091543936.1">
    <property type="nucleotide sequence ID" value="NZ_FONY01000013.1"/>
</dbReference>
<evidence type="ECO:0000313" key="7">
    <source>
        <dbReference type="Proteomes" id="UP000199513"/>
    </source>
</evidence>
<dbReference type="AlphaFoldDB" id="A0A1I2FAU9"/>
<dbReference type="PANTHER" id="PTHR45625:SF4">
    <property type="entry name" value="PEPTIDYLPROLYL ISOMERASE DOMAIN AND WD REPEAT-CONTAINING PROTEIN 1"/>
    <property type="match status" value="1"/>
</dbReference>
<name>A0A1I2FAU9_9BACT</name>
<gene>
    <name evidence="6" type="ORF">SAMN04488541_101313</name>
</gene>
<comment type="similarity">
    <text evidence="1 4">Belongs to the cyclophilin-type PPIase family.</text>
</comment>
<dbReference type="InterPro" id="IPR002130">
    <property type="entry name" value="Cyclophilin-type_PPIase_dom"/>
</dbReference>
<dbReference type="EC" id="5.2.1.8" evidence="4"/>
<proteinExistence type="inferred from homology"/>
<feature type="domain" description="PPIase cyclophilin-type" evidence="5">
    <location>
        <begin position="48"/>
        <end position="224"/>
    </location>
</feature>
<evidence type="ECO:0000256" key="3">
    <source>
        <dbReference type="ARBA" id="ARBA00023235"/>
    </source>
</evidence>
<dbReference type="PRINTS" id="PR00153">
    <property type="entry name" value="CSAPPISMRASE"/>
</dbReference>
<keyword evidence="3 4" id="KW-0413">Isomerase</keyword>
<dbReference type="InterPro" id="IPR029000">
    <property type="entry name" value="Cyclophilin-like_dom_sf"/>
</dbReference>
<dbReference type="PROSITE" id="PS00170">
    <property type="entry name" value="CSA_PPIASE_1"/>
    <property type="match status" value="1"/>
</dbReference>
<comment type="function">
    <text evidence="4">PPIases accelerate the folding of proteins. It catalyzes the cis-trans isomerization of proline imidic peptide bonds in oligopeptides.</text>
</comment>
<dbReference type="STRING" id="1003.SAMN04488541_101313"/>
<sequence>MTIRYLQKIVLFLWILFAGFAAFAQQKKLPSKQKPKKDYLLTITTEFGQIYLVLYDKTPKHKENFIKLVKNKFYDSLLFHRVIDGFMIQGGDPNSKNAQEGEMLGMGDVGYMIDAEFNPEIFHKRGSLAAARNNNPQKASSGCQFYIVQKKALSDAELEQIEANIGRQIPENQKKVYREIGGTPHLDMGYTVFGEVIQGMEVVDKIASVERDENNRPLKDVRMSIKVEELPKQKITQRFGYQFKD</sequence>
<keyword evidence="7" id="KW-1185">Reference proteome</keyword>
<dbReference type="EMBL" id="FONY01000013">
    <property type="protein sequence ID" value="SFF01897.1"/>
    <property type="molecule type" value="Genomic_DNA"/>
</dbReference>
<dbReference type="GO" id="GO:0003755">
    <property type="term" value="F:peptidyl-prolyl cis-trans isomerase activity"/>
    <property type="evidence" value="ECO:0007669"/>
    <property type="project" value="UniProtKB-UniRule"/>
</dbReference>
<dbReference type="GO" id="GO:0006457">
    <property type="term" value="P:protein folding"/>
    <property type="evidence" value="ECO:0007669"/>
    <property type="project" value="InterPro"/>
</dbReference>
<evidence type="ECO:0000256" key="4">
    <source>
        <dbReference type="RuleBase" id="RU363019"/>
    </source>
</evidence>
<evidence type="ECO:0000259" key="5">
    <source>
        <dbReference type="PROSITE" id="PS50072"/>
    </source>
</evidence>
<dbReference type="SUPFAM" id="SSF50891">
    <property type="entry name" value="Cyclophilin-like"/>
    <property type="match status" value="1"/>
</dbReference>
<dbReference type="Proteomes" id="UP000199513">
    <property type="component" value="Unassembled WGS sequence"/>
</dbReference>